<dbReference type="Proteomes" id="UP000032068">
    <property type="component" value="Unassembled WGS sequence"/>
</dbReference>
<comment type="caution">
    <text evidence="1">The sequence shown here is derived from an EMBL/GenBank/DDBJ whole genome shotgun (WGS) entry which is preliminary data.</text>
</comment>
<organism evidence="1 2">
    <name type="scientific">Pseudomonas fulva</name>
    <dbReference type="NCBI Taxonomy" id="47880"/>
    <lineage>
        <taxon>Bacteria</taxon>
        <taxon>Pseudomonadati</taxon>
        <taxon>Pseudomonadota</taxon>
        <taxon>Gammaproteobacteria</taxon>
        <taxon>Pseudomonadales</taxon>
        <taxon>Pseudomonadaceae</taxon>
        <taxon>Pseudomonas</taxon>
    </lineage>
</organism>
<gene>
    <name evidence="1" type="ORF">RU08_07075</name>
</gene>
<proteinExistence type="predicted"/>
<protein>
    <submittedName>
        <fullName evidence="1">Uncharacterized protein</fullName>
    </submittedName>
</protein>
<sequence length="113" mass="12578">MAGLDPQWHRVSVEFNQDQFVKYYPDPVKADEAVLHELLYLSVVSELRSAHIVRTLVAPKALPLPSLDNLPYLDQPVFDLERLGRVELTGSLLGAALASLNDQIIQGMKIAAR</sequence>
<evidence type="ECO:0000313" key="2">
    <source>
        <dbReference type="Proteomes" id="UP000032068"/>
    </source>
</evidence>
<evidence type="ECO:0000313" key="1">
    <source>
        <dbReference type="EMBL" id="KIQ02575.1"/>
    </source>
</evidence>
<name>A0A0D0KYX2_9PSED</name>
<dbReference type="EMBL" id="JXQW01000015">
    <property type="protein sequence ID" value="KIQ02575.1"/>
    <property type="molecule type" value="Genomic_DNA"/>
</dbReference>
<accession>A0A0D0KYX2</accession>
<reference evidence="1 2" key="1">
    <citation type="submission" date="2014-12" db="EMBL/GenBank/DDBJ databases">
        <title>16Stimator: statistical estimation of ribosomal gene copy numbers from draft genome assemblies.</title>
        <authorList>
            <person name="Perisin M.A."/>
            <person name="Vetter M."/>
            <person name="Gilbert J.A."/>
            <person name="Bergelson J."/>
        </authorList>
    </citation>
    <scope>NUCLEOTIDE SEQUENCE [LARGE SCALE GENOMIC DNA]</scope>
    <source>
        <strain evidence="1 2">MEJ086</strain>
    </source>
</reference>
<dbReference type="AlphaFoldDB" id="A0A0D0KYX2"/>